<dbReference type="PROSITE" id="PS50931">
    <property type="entry name" value="HTH_LYSR"/>
    <property type="match status" value="1"/>
</dbReference>
<evidence type="ECO:0000256" key="3">
    <source>
        <dbReference type="ARBA" id="ARBA00023125"/>
    </source>
</evidence>
<keyword evidence="4" id="KW-0804">Transcription</keyword>
<dbReference type="eggNOG" id="COG0583">
    <property type="taxonomic scope" value="Bacteria"/>
</dbReference>
<evidence type="ECO:0000259" key="5">
    <source>
        <dbReference type="PROSITE" id="PS50931"/>
    </source>
</evidence>
<dbReference type="InterPro" id="IPR058163">
    <property type="entry name" value="LysR-type_TF_proteobact-type"/>
</dbReference>
<proteinExistence type="inferred from homology"/>
<dbReference type="Pfam" id="PF00126">
    <property type="entry name" value="HTH_1"/>
    <property type="match status" value="1"/>
</dbReference>
<sequence length="308" mass="35009">MRTDDLKLFHLIVKNGGLVTTADMLNQPKSSVSRRLKNLEDELNVKLFHRQSRLMSLTQAGERFYERTLPIIEELESTIQEVSQPATEIAGHLRIHLLPIPHLLAVGELIFEFMARHPGVSIEILTHPERLDMARHHLDLAFALGEMHEDSTLIARPVLDTRLCFYASPDYLAHSAPLTKLEELQQHNVIRLRMQDGKLFDPLPRAISGNLRLQGNLILNHPSLMMEAALLGQGVVCMPAEMCDPLVEQGLLVRLLAQVAPTLGRCWLIYPSRHYMPLARRKLIDFLVDEMAKGKGVYSRTLQKYLPM</sequence>
<reference evidence="6 7" key="1">
    <citation type="journal article" date="2013" name="Genome Announc.">
        <title>Draft Genome Sequence of the Aeromonas diversa Type Strain.</title>
        <authorList>
            <person name="Farfan M."/>
            <person name="Spataro N."/>
            <person name="Sanglas A."/>
            <person name="Albarral V."/>
            <person name="Loren J.G."/>
            <person name="Bosch E."/>
            <person name="Fuste M.C."/>
        </authorList>
    </citation>
    <scope>NUCLEOTIDE SEQUENCE [LARGE SCALE GENOMIC DNA]</scope>
    <source>
        <strain evidence="6 7">2478-85</strain>
    </source>
</reference>
<evidence type="ECO:0000313" key="6">
    <source>
        <dbReference type="EMBL" id="ENY73643.1"/>
    </source>
</evidence>
<accession>N9VQ34</accession>
<dbReference type="Pfam" id="PF03466">
    <property type="entry name" value="LysR_substrate"/>
    <property type="match status" value="1"/>
</dbReference>
<dbReference type="Proteomes" id="UP000023775">
    <property type="component" value="Unassembled WGS sequence"/>
</dbReference>
<dbReference type="InterPro" id="IPR000847">
    <property type="entry name" value="LysR_HTH_N"/>
</dbReference>
<dbReference type="GO" id="GO:0043565">
    <property type="term" value="F:sequence-specific DNA binding"/>
    <property type="evidence" value="ECO:0007669"/>
    <property type="project" value="TreeGrafter"/>
</dbReference>
<organism evidence="6 7">
    <name type="scientific">Aeromonas diversa CDC 2478-85</name>
    <dbReference type="NCBI Taxonomy" id="1268237"/>
    <lineage>
        <taxon>Bacteria</taxon>
        <taxon>Pseudomonadati</taxon>
        <taxon>Pseudomonadota</taxon>
        <taxon>Gammaproteobacteria</taxon>
        <taxon>Aeromonadales</taxon>
        <taxon>Aeromonadaceae</taxon>
        <taxon>Aeromonas</taxon>
    </lineage>
</organism>
<feature type="domain" description="HTH lysR-type" evidence="5">
    <location>
        <begin position="1"/>
        <end position="58"/>
    </location>
</feature>
<name>N9VQ34_9GAMM</name>
<dbReference type="InterPro" id="IPR036390">
    <property type="entry name" value="WH_DNA-bd_sf"/>
</dbReference>
<dbReference type="PANTHER" id="PTHR30537">
    <property type="entry name" value="HTH-TYPE TRANSCRIPTIONAL REGULATOR"/>
    <property type="match status" value="1"/>
</dbReference>
<dbReference type="PANTHER" id="PTHR30537:SF68">
    <property type="entry name" value="TRANSCRIPTIONAL REGULATOR-RELATED"/>
    <property type="match status" value="1"/>
</dbReference>
<keyword evidence="2" id="KW-0805">Transcription regulation</keyword>
<keyword evidence="7" id="KW-1185">Reference proteome</keyword>
<dbReference type="EMBL" id="APVG01000002">
    <property type="protein sequence ID" value="ENY73643.1"/>
    <property type="molecule type" value="Genomic_DNA"/>
</dbReference>
<evidence type="ECO:0000256" key="1">
    <source>
        <dbReference type="ARBA" id="ARBA00009437"/>
    </source>
</evidence>
<dbReference type="InterPro" id="IPR036388">
    <property type="entry name" value="WH-like_DNA-bd_sf"/>
</dbReference>
<comment type="similarity">
    <text evidence="1">Belongs to the LysR transcriptional regulatory family.</text>
</comment>
<evidence type="ECO:0000256" key="4">
    <source>
        <dbReference type="ARBA" id="ARBA00023163"/>
    </source>
</evidence>
<dbReference type="CDD" id="cd08422">
    <property type="entry name" value="PBP2_CrgA_like"/>
    <property type="match status" value="1"/>
</dbReference>
<dbReference type="FunFam" id="1.10.10.10:FF:000001">
    <property type="entry name" value="LysR family transcriptional regulator"/>
    <property type="match status" value="1"/>
</dbReference>
<dbReference type="SUPFAM" id="SSF53850">
    <property type="entry name" value="Periplasmic binding protein-like II"/>
    <property type="match status" value="1"/>
</dbReference>
<dbReference type="InterPro" id="IPR005119">
    <property type="entry name" value="LysR_subst-bd"/>
</dbReference>
<protein>
    <submittedName>
        <fullName evidence="6">Transcriptional regulator LysR family protein</fullName>
    </submittedName>
</protein>
<dbReference type="Gene3D" id="1.10.10.10">
    <property type="entry name" value="Winged helix-like DNA-binding domain superfamily/Winged helix DNA-binding domain"/>
    <property type="match status" value="1"/>
</dbReference>
<dbReference type="SUPFAM" id="SSF46785">
    <property type="entry name" value="Winged helix' DNA-binding domain"/>
    <property type="match status" value="1"/>
</dbReference>
<dbReference type="Gene3D" id="3.40.190.290">
    <property type="match status" value="1"/>
</dbReference>
<dbReference type="GO" id="GO:0003700">
    <property type="term" value="F:DNA-binding transcription factor activity"/>
    <property type="evidence" value="ECO:0007669"/>
    <property type="project" value="InterPro"/>
</dbReference>
<evidence type="ECO:0000313" key="7">
    <source>
        <dbReference type="Proteomes" id="UP000023775"/>
    </source>
</evidence>
<comment type="caution">
    <text evidence="6">The sequence shown here is derived from an EMBL/GenBank/DDBJ whole genome shotgun (WGS) entry which is preliminary data.</text>
</comment>
<dbReference type="GO" id="GO:0006351">
    <property type="term" value="P:DNA-templated transcription"/>
    <property type="evidence" value="ECO:0007669"/>
    <property type="project" value="TreeGrafter"/>
</dbReference>
<gene>
    <name evidence="6" type="ORF">G114_01274</name>
</gene>
<keyword evidence="3" id="KW-0238">DNA-binding</keyword>
<dbReference type="AlphaFoldDB" id="N9VQ34"/>
<dbReference type="PATRIC" id="fig|1268237.3.peg.253"/>
<evidence type="ECO:0000256" key="2">
    <source>
        <dbReference type="ARBA" id="ARBA00023015"/>
    </source>
</evidence>